<evidence type="ECO:0000313" key="3">
    <source>
        <dbReference type="EMBL" id="CDW72049.1"/>
    </source>
</evidence>
<feature type="region of interest" description="Disordered" evidence="2">
    <location>
        <begin position="105"/>
        <end position="158"/>
    </location>
</feature>
<protein>
    <submittedName>
        <fullName evidence="3">Uncharacterized protein</fullName>
    </submittedName>
</protein>
<accession>A0A077ZRG5</accession>
<feature type="coiled-coil region" evidence="1">
    <location>
        <begin position="435"/>
        <end position="483"/>
    </location>
</feature>
<feature type="compositionally biased region" description="Polar residues" evidence="2">
    <location>
        <begin position="1"/>
        <end position="18"/>
    </location>
</feature>
<keyword evidence="4" id="KW-1185">Reference proteome</keyword>
<feature type="compositionally biased region" description="Polar residues" evidence="2">
    <location>
        <begin position="205"/>
        <end position="217"/>
    </location>
</feature>
<dbReference type="Proteomes" id="UP000039865">
    <property type="component" value="Unassembled WGS sequence"/>
</dbReference>
<feature type="coiled-coil region" evidence="1">
    <location>
        <begin position="285"/>
        <end position="319"/>
    </location>
</feature>
<feature type="compositionally biased region" description="Low complexity" evidence="2">
    <location>
        <begin position="108"/>
        <end position="120"/>
    </location>
</feature>
<evidence type="ECO:0000313" key="4">
    <source>
        <dbReference type="Proteomes" id="UP000039865"/>
    </source>
</evidence>
<reference evidence="3 4" key="1">
    <citation type="submission" date="2014-06" db="EMBL/GenBank/DDBJ databases">
        <authorList>
            <person name="Swart Estienne"/>
        </authorList>
    </citation>
    <scope>NUCLEOTIDE SEQUENCE [LARGE SCALE GENOMIC DNA]</scope>
    <source>
        <strain evidence="3 4">130c</strain>
    </source>
</reference>
<sequence length="714" mass="84381">MNISLRNNQQATQQLDPQRQNEKHRGFQSKEVGPLNQIDMNNSYDYKKNTDDLQLQYDEENDEKTTARETDVIQKLNYLKNAVKQLQQEGIKYPIQAHLENLMKQANSSSMPSVISSPTSTERDRKLSKNSRRSRQERKNKTQTAVDNVYGDPSQTMYRNRGDIASQQTNFSEIEFVRRSQEDIKKTGSTLVSDEKNKGSRSKRYTNNLDSQNTGENINIDDQHSKKQITNNKTQEYTPVQYRAKVYSTVGNIRNENSKEREYFSAQTIKEINQNQVSNDIPQLLQLEQLQTKKLEKKLKRYREKVDKYKSESHKKSSELKLAQGSIANLIKQNEEQKQYYDYHINQFIQIQRESDLEKAQQSEELRILRSQLSERDDKIDIKLKQIQQINQDLTKENHNLIKILNDEKQIIEIDKIRGNMNKLIDESLKDKNVIDKLQKTIEIQDQELQKNQRKMDRKNDKIEELERGLSELSEKLKNDYRNENQLRMDNLALNKLLAEVVKYCQLSNFNQILPFLQDLSKQNKQTYKFVEKLQKLMITKTIYQRHPDVKDLWRWVKSLCRAQEEQPLVVNLYLSQKKSRIDSQSPSAIKPRQSPNTHDKNEHFQYDQNYLSTMKVQQVQLDRDHEFTLRQQEPIISGEFQKLTATQQIPSQLNNSKQQTYEQLRSENQYMDHILGKVKDLLSLDKEIALIDVEMYLNHATQGINNQNQRRKQ</sequence>
<dbReference type="InParanoid" id="A0A077ZRG5"/>
<feature type="region of interest" description="Disordered" evidence="2">
    <location>
        <begin position="187"/>
        <end position="219"/>
    </location>
</feature>
<feature type="compositionally biased region" description="Basic residues" evidence="2">
    <location>
        <begin position="128"/>
        <end position="138"/>
    </location>
</feature>
<feature type="region of interest" description="Disordered" evidence="2">
    <location>
        <begin position="583"/>
        <end position="602"/>
    </location>
</feature>
<proteinExistence type="predicted"/>
<feature type="region of interest" description="Disordered" evidence="2">
    <location>
        <begin position="1"/>
        <end position="43"/>
    </location>
</feature>
<dbReference type="EMBL" id="CCKQ01000959">
    <property type="protein sequence ID" value="CDW72049.1"/>
    <property type="molecule type" value="Genomic_DNA"/>
</dbReference>
<evidence type="ECO:0000256" key="1">
    <source>
        <dbReference type="SAM" id="Coils"/>
    </source>
</evidence>
<evidence type="ECO:0000256" key="2">
    <source>
        <dbReference type="SAM" id="MobiDB-lite"/>
    </source>
</evidence>
<dbReference type="AlphaFoldDB" id="A0A077ZRG5"/>
<name>A0A077ZRG5_STYLE</name>
<gene>
    <name evidence="3" type="primary">Contig10761.g11513</name>
    <name evidence="3" type="ORF">STYLEM_1003</name>
</gene>
<organism evidence="3 4">
    <name type="scientific">Stylonychia lemnae</name>
    <name type="common">Ciliate</name>
    <dbReference type="NCBI Taxonomy" id="5949"/>
    <lineage>
        <taxon>Eukaryota</taxon>
        <taxon>Sar</taxon>
        <taxon>Alveolata</taxon>
        <taxon>Ciliophora</taxon>
        <taxon>Intramacronucleata</taxon>
        <taxon>Spirotrichea</taxon>
        <taxon>Stichotrichia</taxon>
        <taxon>Sporadotrichida</taxon>
        <taxon>Oxytrichidae</taxon>
        <taxon>Stylonychinae</taxon>
        <taxon>Stylonychia</taxon>
    </lineage>
</organism>
<keyword evidence="1" id="KW-0175">Coiled coil</keyword>